<comment type="caution">
    <text evidence="2">The sequence shown here is derived from an EMBL/GenBank/DDBJ whole genome shotgun (WGS) entry which is preliminary data.</text>
</comment>
<keyword evidence="3" id="KW-1185">Reference proteome</keyword>
<dbReference type="Gene3D" id="3.40.710.10">
    <property type="entry name" value="DD-peptidase/beta-lactamase superfamily"/>
    <property type="match status" value="1"/>
</dbReference>
<name>A0ABT2UDH1_9BACL</name>
<dbReference type="PANTHER" id="PTHR43283">
    <property type="entry name" value="BETA-LACTAMASE-RELATED"/>
    <property type="match status" value="1"/>
</dbReference>
<dbReference type="SUPFAM" id="SSF56601">
    <property type="entry name" value="beta-lactamase/transpeptidase-like"/>
    <property type="match status" value="1"/>
</dbReference>
<dbReference type="InterPro" id="IPR001466">
    <property type="entry name" value="Beta-lactam-related"/>
</dbReference>
<evidence type="ECO:0000313" key="3">
    <source>
        <dbReference type="Proteomes" id="UP001652445"/>
    </source>
</evidence>
<dbReference type="InterPro" id="IPR012338">
    <property type="entry name" value="Beta-lactam/transpept-like"/>
</dbReference>
<accession>A0ABT2UDH1</accession>
<gene>
    <name evidence="2" type="ORF">OB236_11235</name>
</gene>
<dbReference type="Proteomes" id="UP001652445">
    <property type="component" value="Unassembled WGS sequence"/>
</dbReference>
<proteinExistence type="predicted"/>
<dbReference type="Pfam" id="PF00144">
    <property type="entry name" value="Beta-lactamase"/>
    <property type="match status" value="1"/>
</dbReference>
<feature type="domain" description="Beta-lactamase-related" evidence="1">
    <location>
        <begin position="38"/>
        <end position="299"/>
    </location>
</feature>
<reference evidence="2 3" key="1">
    <citation type="submission" date="2022-09" db="EMBL/GenBank/DDBJ databases">
        <authorList>
            <person name="Han X.L."/>
            <person name="Wang Q."/>
            <person name="Lu T."/>
        </authorList>
    </citation>
    <scope>NUCLEOTIDE SEQUENCE [LARGE SCALE GENOMIC DNA]</scope>
    <source>
        <strain evidence="2 3">WQ 127069</strain>
    </source>
</reference>
<dbReference type="EMBL" id="JAOQIO010000034">
    <property type="protein sequence ID" value="MCU6792693.1"/>
    <property type="molecule type" value="Genomic_DNA"/>
</dbReference>
<dbReference type="RefSeq" id="WP_262684069.1">
    <property type="nucleotide sequence ID" value="NZ_JAOQIO010000034.1"/>
</dbReference>
<dbReference type="InterPro" id="IPR050789">
    <property type="entry name" value="Diverse_Enzym_Activities"/>
</dbReference>
<evidence type="ECO:0000313" key="2">
    <source>
        <dbReference type="EMBL" id="MCU6792693.1"/>
    </source>
</evidence>
<dbReference type="PANTHER" id="PTHR43283:SF7">
    <property type="entry name" value="BETA-LACTAMASE-RELATED DOMAIN-CONTAINING PROTEIN"/>
    <property type="match status" value="1"/>
</dbReference>
<sequence length="484" mass="53955">MSQSNLIPRCHPETVGISSSAVTAFLGAADIGDHGLHSFMLMRHGKVAAEAWWSPYGPDLQHMMYSLSKSFTSTAVGLSVSEGLLSVDDYVVSFFSEKNRIDDANLSKMRVRHLLSMSTGHEKDTTGSLREQKDGDWVQAFLELPVEREPGTHFLYNSGASYMLSAIVQKLTGQTVHEYLQPRLFEPLGISGTTWETCPRGMSAGGWGLTLKTEDIIRFGQLYLQKGLWNGKQILPEAWVDEATCFQVSNAGTSQNIDWQQGYGYQFWRCRHDAYRGDGAFGQFCVVLPEQNAVVAMTSGTRNMQNVLNLVWEHLLPSMVDGSLPADEQAQAALANKASAIAYSPLSSDIQSPLAEQISGSRYGFPENERNIQAAAFDFNADECVITLWNEQGQTKVRCGLGHWVKMETNPSRQPSRMVASGKWQSDDTFVMNWRYVETPYSDTLTCKFESGKLTVLIDPYVKFGMTTEPIVLESNKMDRQLEI</sequence>
<organism evidence="2 3">
    <name type="scientific">Paenibacillus baimaensis</name>
    <dbReference type="NCBI Taxonomy" id="2982185"/>
    <lineage>
        <taxon>Bacteria</taxon>
        <taxon>Bacillati</taxon>
        <taxon>Bacillota</taxon>
        <taxon>Bacilli</taxon>
        <taxon>Bacillales</taxon>
        <taxon>Paenibacillaceae</taxon>
        <taxon>Paenibacillus</taxon>
    </lineage>
</organism>
<evidence type="ECO:0000259" key="1">
    <source>
        <dbReference type="Pfam" id="PF00144"/>
    </source>
</evidence>
<protein>
    <submittedName>
        <fullName evidence="2">Beta-lactamase family protein</fullName>
    </submittedName>
</protein>